<gene>
    <name evidence="2" type="ORF">SAMN04487771_103529</name>
</gene>
<evidence type="ECO:0000313" key="3">
    <source>
        <dbReference type="Proteomes" id="UP000199820"/>
    </source>
</evidence>
<dbReference type="InterPro" id="IPR002560">
    <property type="entry name" value="Transposase_DDE"/>
</dbReference>
<feature type="domain" description="Transposase IS204/IS1001/IS1096/IS1165 DDE" evidence="1">
    <location>
        <begin position="3"/>
        <end position="123"/>
    </location>
</feature>
<name>A0A1I0GNH6_9FIRM</name>
<dbReference type="AlphaFoldDB" id="A0A1I0GNH6"/>
<sequence>MIDWDTHRIIDMIPSRDTNTVSQWLSTYPNIEMISRDGASGYASASTKAHPNAIQVTDRFHLLKNLSEVVDRYIKNTFPSRVEIAASTDVSEEMKCLYDTANRAQRIRYAHAKRAEGLTIQEIAYLLHSGCKTIEKYLAIPENEIPEDRHIQRERQHQEAVKHKEEEISDIKQMYKEGMCIAEIAKATHHTPKTVEAYLDPNYSVVSGHYDRKRYGKMAAYEKEVIEMRAAGRTYTEIYDTIKLKGYSGTVAAIRMYMQKERVHAKSVKRAEGKDIVHRITLTQLVYHKLEEVKLITKGQYEALLRQYPELAGLYSLIKEFHEILFSKKAANLNGWVKKASLFAIPELQTFLGGLNQDCAAVRNAIKYDYNNGLAEGRRV</sequence>
<evidence type="ECO:0000313" key="2">
    <source>
        <dbReference type="EMBL" id="SET71705.1"/>
    </source>
</evidence>
<feature type="domain" description="Transposase IS204/IS1001/IS1096/IS1165 DDE" evidence="1">
    <location>
        <begin position="269"/>
        <end position="377"/>
    </location>
</feature>
<accession>A0A1I0GNH6</accession>
<keyword evidence="3" id="KW-1185">Reference proteome</keyword>
<evidence type="ECO:0000259" key="1">
    <source>
        <dbReference type="Pfam" id="PF01610"/>
    </source>
</evidence>
<dbReference type="PANTHER" id="PTHR33498">
    <property type="entry name" value="TRANSPOSASE FOR INSERTION SEQUENCE ELEMENT IS1557"/>
    <property type="match status" value="1"/>
</dbReference>
<dbReference type="EMBL" id="FOIL01000035">
    <property type="protein sequence ID" value="SET71705.1"/>
    <property type="molecule type" value="Genomic_DNA"/>
</dbReference>
<dbReference type="PANTHER" id="PTHR33498:SF1">
    <property type="entry name" value="TRANSPOSASE FOR INSERTION SEQUENCE ELEMENT IS1557"/>
    <property type="match status" value="1"/>
</dbReference>
<protein>
    <submittedName>
        <fullName evidence="2">Transposase</fullName>
    </submittedName>
</protein>
<reference evidence="3" key="1">
    <citation type="submission" date="2016-10" db="EMBL/GenBank/DDBJ databases">
        <authorList>
            <person name="Varghese N."/>
            <person name="Submissions S."/>
        </authorList>
    </citation>
    <scope>NUCLEOTIDE SEQUENCE [LARGE SCALE GENOMIC DNA]</scope>
    <source>
        <strain evidence="3">KH1P1</strain>
    </source>
</reference>
<dbReference type="Pfam" id="PF01610">
    <property type="entry name" value="DDE_Tnp_ISL3"/>
    <property type="match status" value="2"/>
</dbReference>
<organism evidence="2 3">
    <name type="scientific">[Clostridium] aminophilum</name>
    <dbReference type="NCBI Taxonomy" id="1526"/>
    <lineage>
        <taxon>Bacteria</taxon>
        <taxon>Bacillati</taxon>
        <taxon>Bacillota</taxon>
        <taxon>Clostridia</taxon>
        <taxon>Lachnospirales</taxon>
        <taxon>Lachnospiraceae</taxon>
    </lineage>
</organism>
<dbReference type="InterPro" id="IPR047951">
    <property type="entry name" value="Transpos_ISL3"/>
</dbReference>
<dbReference type="Proteomes" id="UP000199820">
    <property type="component" value="Unassembled WGS sequence"/>
</dbReference>
<dbReference type="Gene3D" id="1.10.10.60">
    <property type="entry name" value="Homeodomain-like"/>
    <property type="match status" value="1"/>
</dbReference>
<proteinExistence type="predicted"/>